<dbReference type="GO" id="GO:0160206">
    <property type="term" value="F:tRNA (cytidine(32)/uridine(32)-2'-O)-methyltransferase activity"/>
    <property type="evidence" value="ECO:0007669"/>
    <property type="project" value="UniProtKB-EC"/>
</dbReference>
<keyword evidence="8" id="KW-1185">Reference proteome</keyword>
<evidence type="ECO:0000256" key="1">
    <source>
        <dbReference type="ARBA" id="ARBA00007228"/>
    </source>
</evidence>
<dbReference type="NCBIfam" id="TIGR00050">
    <property type="entry name" value="rRNA_methyl_1"/>
    <property type="match status" value="1"/>
</dbReference>
<dbReference type="Proteomes" id="UP000006732">
    <property type="component" value="Chromosome"/>
</dbReference>
<dbReference type="SUPFAM" id="SSF75217">
    <property type="entry name" value="alpha/beta knot"/>
    <property type="match status" value="1"/>
</dbReference>
<comment type="subunit">
    <text evidence="5">Homodimer.</text>
</comment>
<reference evidence="7 8" key="1">
    <citation type="submission" date="2006-10" db="EMBL/GenBank/DDBJ databases">
        <title>Complete sequence of chromosome of Pelobacter propionicus DSM 2379.</title>
        <authorList>
            <consortium name="US DOE Joint Genome Institute"/>
            <person name="Copeland A."/>
            <person name="Lucas S."/>
            <person name="Lapidus A."/>
            <person name="Barry K."/>
            <person name="Detter J.C."/>
            <person name="Glavina del Rio T."/>
            <person name="Hammon N."/>
            <person name="Israni S."/>
            <person name="Dalin E."/>
            <person name="Tice H."/>
            <person name="Pitluck S."/>
            <person name="Saunders E."/>
            <person name="Brettin T."/>
            <person name="Bruce D."/>
            <person name="Han C."/>
            <person name="Tapia R."/>
            <person name="Schmutz J."/>
            <person name="Larimer F."/>
            <person name="Land M."/>
            <person name="Hauser L."/>
            <person name="Kyrpides N."/>
            <person name="Kim E."/>
            <person name="Lovley D."/>
            <person name="Richardson P."/>
        </authorList>
    </citation>
    <scope>NUCLEOTIDE SEQUENCE [LARGE SCALE GENOMIC DNA]</scope>
    <source>
        <strain evidence="8">DSM 2379 / NBRC 103807 / OttBd1</strain>
    </source>
</reference>
<evidence type="ECO:0000259" key="6">
    <source>
        <dbReference type="Pfam" id="PF00588"/>
    </source>
</evidence>
<dbReference type="PANTHER" id="PTHR42786">
    <property type="entry name" value="TRNA/RRNA METHYLTRANSFERASE"/>
    <property type="match status" value="1"/>
</dbReference>
<dbReference type="EMBL" id="CP000482">
    <property type="protein sequence ID" value="ABK98276.1"/>
    <property type="molecule type" value="Genomic_DNA"/>
</dbReference>
<dbReference type="CDD" id="cd18093">
    <property type="entry name" value="SpoU-like_TrmJ"/>
    <property type="match status" value="1"/>
</dbReference>
<comment type="subcellular location">
    <subcellularLocation>
        <location evidence="5">Cytoplasm</location>
    </subcellularLocation>
</comment>
<dbReference type="InterPro" id="IPR029026">
    <property type="entry name" value="tRNA_m1G_MTases_N"/>
</dbReference>
<dbReference type="GO" id="GO:0005829">
    <property type="term" value="C:cytosol"/>
    <property type="evidence" value="ECO:0007669"/>
    <property type="project" value="TreeGrafter"/>
</dbReference>
<comment type="similarity">
    <text evidence="1">Belongs to the class IV-like SAM-binding methyltransferase superfamily. RNA methyltransferase TrmH family.</text>
</comment>
<keyword evidence="5" id="KW-0963">Cytoplasm</keyword>
<comment type="catalytic activity">
    <reaction evidence="5">
        <text>uridine(32) in tRNA + S-adenosyl-L-methionine = 2'-O-methyluridine(32) in tRNA + S-adenosyl-L-homocysteine + H(+)</text>
        <dbReference type="Rhea" id="RHEA:42936"/>
        <dbReference type="Rhea" id="RHEA-COMP:10107"/>
        <dbReference type="Rhea" id="RHEA-COMP:10290"/>
        <dbReference type="ChEBI" id="CHEBI:15378"/>
        <dbReference type="ChEBI" id="CHEBI:57856"/>
        <dbReference type="ChEBI" id="CHEBI:59789"/>
        <dbReference type="ChEBI" id="CHEBI:65315"/>
        <dbReference type="ChEBI" id="CHEBI:74478"/>
        <dbReference type="EC" id="2.1.1.200"/>
    </reaction>
</comment>
<dbReference type="GO" id="GO:0106339">
    <property type="term" value="F:tRNA (cytidine(32)-2'-O)-methyltransferase activity"/>
    <property type="evidence" value="ECO:0007669"/>
    <property type="project" value="RHEA"/>
</dbReference>
<dbReference type="HOGENOM" id="CLU_056931_0_1_7"/>
<protein>
    <recommendedName>
        <fullName evidence="5">tRNA (cytidine/uridine-2'-O-)-methyltransferase TrmJ</fullName>
        <ecNumber evidence="5">2.1.1.200</ecNumber>
    </recommendedName>
    <alternativeName>
        <fullName evidence="5">tRNA (cytidine(32)/uridine(32)-2'-O)-methyltransferase</fullName>
    </alternativeName>
    <alternativeName>
        <fullName evidence="5">tRNA Cm32/Um32 methyltransferase</fullName>
    </alternativeName>
</protein>
<dbReference type="STRING" id="338966.Ppro_0645"/>
<evidence type="ECO:0000313" key="8">
    <source>
        <dbReference type="Proteomes" id="UP000006732"/>
    </source>
</evidence>
<dbReference type="PIRSF" id="PIRSF004808">
    <property type="entry name" value="LasT"/>
    <property type="match status" value="1"/>
</dbReference>
<dbReference type="eggNOG" id="COG0565">
    <property type="taxonomic scope" value="Bacteria"/>
</dbReference>
<evidence type="ECO:0000256" key="5">
    <source>
        <dbReference type="RuleBase" id="RU362024"/>
    </source>
</evidence>
<evidence type="ECO:0000256" key="3">
    <source>
        <dbReference type="ARBA" id="ARBA00022679"/>
    </source>
</evidence>
<keyword evidence="2 5" id="KW-0489">Methyltransferase</keyword>
<dbReference type="InterPro" id="IPR001537">
    <property type="entry name" value="SpoU_MeTrfase"/>
</dbReference>
<keyword evidence="5" id="KW-0819">tRNA processing</keyword>
<evidence type="ECO:0000256" key="4">
    <source>
        <dbReference type="ARBA" id="ARBA00022691"/>
    </source>
</evidence>
<accession>A1ALQ6</accession>
<dbReference type="GO" id="GO:0003723">
    <property type="term" value="F:RNA binding"/>
    <property type="evidence" value="ECO:0007669"/>
    <property type="project" value="InterPro"/>
</dbReference>
<dbReference type="Gene3D" id="1.10.8.590">
    <property type="match status" value="1"/>
</dbReference>
<dbReference type="PANTHER" id="PTHR42786:SF2">
    <property type="entry name" value="TRNA (CYTIDINE_URIDINE-2'-O-)-METHYLTRANSFERASE TRMJ"/>
    <property type="match status" value="1"/>
</dbReference>
<dbReference type="InterPro" id="IPR029028">
    <property type="entry name" value="Alpha/beta_knot_MTases"/>
</dbReference>
<keyword evidence="4 5" id="KW-0949">S-adenosyl-L-methionine</keyword>
<evidence type="ECO:0000313" key="7">
    <source>
        <dbReference type="EMBL" id="ABK98276.1"/>
    </source>
</evidence>
<proteinExistence type="inferred from homology"/>
<organism evidence="7 8">
    <name type="scientific">Pelobacter propionicus (strain DSM 2379 / NBRC 103807 / OttBd1)</name>
    <dbReference type="NCBI Taxonomy" id="338966"/>
    <lineage>
        <taxon>Bacteria</taxon>
        <taxon>Pseudomonadati</taxon>
        <taxon>Thermodesulfobacteriota</taxon>
        <taxon>Desulfuromonadia</taxon>
        <taxon>Desulfuromonadales</taxon>
        <taxon>Desulfuromonadaceae</taxon>
        <taxon>Pelobacter</taxon>
    </lineage>
</organism>
<gene>
    <name evidence="5" type="primary">trmJ</name>
    <name evidence="7" type="ordered locus">Ppro_0645</name>
</gene>
<comment type="catalytic activity">
    <reaction evidence="5">
        <text>cytidine(32) in tRNA + S-adenosyl-L-methionine = 2'-O-methylcytidine(32) in tRNA + S-adenosyl-L-homocysteine + H(+)</text>
        <dbReference type="Rhea" id="RHEA:42932"/>
        <dbReference type="Rhea" id="RHEA-COMP:10288"/>
        <dbReference type="Rhea" id="RHEA-COMP:10289"/>
        <dbReference type="ChEBI" id="CHEBI:15378"/>
        <dbReference type="ChEBI" id="CHEBI:57856"/>
        <dbReference type="ChEBI" id="CHEBI:59789"/>
        <dbReference type="ChEBI" id="CHEBI:74495"/>
        <dbReference type="ChEBI" id="CHEBI:82748"/>
        <dbReference type="EC" id="2.1.1.200"/>
    </reaction>
</comment>
<keyword evidence="3 7" id="KW-0808">Transferase</keyword>
<dbReference type="AlphaFoldDB" id="A1ALQ6"/>
<dbReference type="Gene3D" id="3.40.1280.10">
    <property type="match status" value="1"/>
</dbReference>
<dbReference type="Pfam" id="PF00588">
    <property type="entry name" value="SpoU_methylase"/>
    <property type="match status" value="1"/>
</dbReference>
<evidence type="ECO:0000256" key="2">
    <source>
        <dbReference type="ARBA" id="ARBA00022603"/>
    </source>
</evidence>
<dbReference type="GO" id="GO:0002128">
    <property type="term" value="P:tRNA nucleoside ribose methylation"/>
    <property type="evidence" value="ECO:0007669"/>
    <property type="project" value="TreeGrafter"/>
</dbReference>
<feature type="domain" description="tRNA/rRNA methyltransferase SpoU type" evidence="6">
    <location>
        <begin position="12"/>
        <end position="162"/>
    </location>
</feature>
<dbReference type="EC" id="2.1.1.200" evidence="5"/>
<sequence length="251" mass="27764">MNEPDNSIADSVSIVMVEPQSPGNIGMVCRAMKNMGLSRLRLVKGCDRFHPESLKFAVSAKDLLERAELYDDLASALADCALTVGTTRRHGKYRQEILSPPQVATLLRTRAQGDCRGALVFGREDSGLTTDELSLCRWHATIPTSSEYGSLNLSQAVLLFCYELGKASDSPGGGRTEIPATSAEMETLFSQMDTSLQRIGFLNEQNPGHIMRSLRRILFRSELDNRELAILRGMFSQVDWACSGFDGRKRL</sequence>
<name>A1ALQ6_PELPD</name>
<dbReference type="OrthoDB" id="9806346at2"/>
<dbReference type="RefSeq" id="WP_011734589.1">
    <property type="nucleotide sequence ID" value="NC_008609.1"/>
</dbReference>
<comment type="function">
    <text evidence="5">Catalyzes the formation of 2'O-methylated cytidine (Cm32) or 2'O-methylated uridine (Um32) at position 32 in tRNA.</text>
</comment>
<dbReference type="InterPro" id="IPR004384">
    <property type="entry name" value="RNA_MeTrfase_TrmJ/LasT"/>
</dbReference>
<dbReference type="KEGG" id="ppd:Ppro_0645"/>